<dbReference type="STRING" id="1149755.A0A2J6S4R1"/>
<evidence type="ECO:0000313" key="2">
    <source>
        <dbReference type="EMBL" id="PMD45747.1"/>
    </source>
</evidence>
<name>A0A2J6S4R1_HYAVF</name>
<accession>A0A2J6S4R1</accession>
<gene>
    <name evidence="2" type="ORF">L207DRAFT_259401</name>
</gene>
<evidence type="ECO:0000256" key="1">
    <source>
        <dbReference type="SAM" id="Phobius"/>
    </source>
</evidence>
<proteinExistence type="predicted"/>
<feature type="transmembrane region" description="Helical" evidence="1">
    <location>
        <begin position="564"/>
        <end position="582"/>
    </location>
</feature>
<evidence type="ECO:0008006" key="4">
    <source>
        <dbReference type="Google" id="ProtNLM"/>
    </source>
</evidence>
<keyword evidence="3" id="KW-1185">Reference proteome</keyword>
<dbReference type="OrthoDB" id="3045089at2759"/>
<protein>
    <recommendedName>
        <fullName evidence="4">Fungal N-terminal domain-containing protein</fullName>
    </recommendedName>
</protein>
<sequence>MSFSISISEFIAVGQLAERLYKDVCLVRHASQELLALQNEVATSNTSINLLIADIKDKTSTLARSGEERVNVVNGVLAETKKTLLELEKFSQNFRGDQRNAGAFGKVKSVLSKAKYVGELSKIDALRARLQHQNGNLTLLLMCAGNSSLQRIETVDQKMNADITKLTKMMAQLTHEAPDDSGLSYKSPLTPNFLAQAENGGRRWFSYGFDEWLRAGQWWLMSSQGQLDPEITSDLVIPIQPYADLLKASSILLDILPRHPSIRLWDPTKEYLQFQLLADMLRDELNAIKTRGLKTPDLQSLQEADLRIWTETVTTVQLRPDAHGHRSSWEDANEEILWQGFGTFVYDRDFKPKACMILVLVSKNIDKARILVQNQRGFELISLRIDFNLLFAKPLPGDSGFRSDSISGNSEIEFYFPDCRKPLGDGLKTIGLGQIEISLSSKRDLGELSCTLRGIVFCQHIQGVQKDHALLHGVILLFIQAYGDVALGRKSLALHQKRRCLEFYKCEESSILHVAEMAAQEFSQHTELFVSNHPPRFVDFKQWRSAYNSDFDQPIVESQNMFDWAYGILIGPALLGLSLRAFDSMSFCSDNLYTVRSILTILAVLTTTIFGFW</sequence>
<dbReference type="AlphaFoldDB" id="A0A2J6S4R1"/>
<feature type="transmembrane region" description="Helical" evidence="1">
    <location>
        <begin position="594"/>
        <end position="612"/>
    </location>
</feature>
<evidence type="ECO:0000313" key="3">
    <source>
        <dbReference type="Proteomes" id="UP000235786"/>
    </source>
</evidence>
<keyword evidence="1" id="KW-1133">Transmembrane helix</keyword>
<dbReference type="EMBL" id="KZ613940">
    <property type="protein sequence ID" value="PMD45747.1"/>
    <property type="molecule type" value="Genomic_DNA"/>
</dbReference>
<dbReference type="Proteomes" id="UP000235786">
    <property type="component" value="Unassembled WGS sequence"/>
</dbReference>
<reference evidence="2 3" key="1">
    <citation type="submission" date="2016-04" db="EMBL/GenBank/DDBJ databases">
        <title>A degradative enzymes factory behind the ericoid mycorrhizal symbiosis.</title>
        <authorList>
            <consortium name="DOE Joint Genome Institute"/>
            <person name="Martino E."/>
            <person name="Morin E."/>
            <person name="Grelet G."/>
            <person name="Kuo A."/>
            <person name="Kohler A."/>
            <person name="Daghino S."/>
            <person name="Barry K."/>
            <person name="Choi C."/>
            <person name="Cichocki N."/>
            <person name="Clum A."/>
            <person name="Copeland A."/>
            <person name="Hainaut M."/>
            <person name="Haridas S."/>
            <person name="Labutti K."/>
            <person name="Lindquist E."/>
            <person name="Lipzen A."/>
            <person name="Khouja H.-R."/>
            <person name="Murat C."/>
            <person name="Ohm R."/>
            <person name="Olson A."/>
            <person name="Spatafora J."/>
            <person name="Veneault-Fourrey C."/>
            <person name="Henrissat B."/>
            <person name="Grigoriev I."/>
            <person name="Martin F."/>
            <person name="Perotto S."/>
        </authorList>
    </citation>
    <scope>NUCLEOTIDE SEQUENCE [LARGE SCALE GENOMIC DNA]</scope>
    <source>
        <strain evidence="2 3">F</strain>
    </source>
</reference>
<keyword evidence="1" id="KW-0472">Membrane</keyword>
<organism evidence="2 3">
    <name type="scientific">Hyaloscypha variabilis (strain UAMH 11265 / GT02V1 / F)</name>
    <name type="common">Meliniomyces variabilis</name>
    <dbReference type="NCBI Taxonomy" id="1149755"/>
    <lineage>
        <taxon>Eukaryota</taxon>
        <taxon>Fungi</taxon>
        <taxon>Dikarya</taxon>
        <taxon>Ascomycota</taxon>
        <taxon>Pezizomycotina</taxon>
        <taxon>Leotiomycetes</taxon>
        <taxon>Helotiales</taxon>
        <taxon>Hyaloscyphaceae</taxon>
        <taxon>Hyaloscypha</taxon>
        <taxon>Hyaloscypha variabilis</taxon>
    </lineage>
</organism>
<keyword evidence="1" id="KW-0812">Transmembrane</keyword>